<dbReference type="EMBL" id="MF417900">
    <property type="protein sequence ID" value="ASN69996.1"/>
    <property type="molecule type" value="Genomic_DNA"/>
</dbReference>
<dbReference type="EMBL" id="MF417921">
    <property type="protein sequence ID" value="ASN71241.1"/>
    <property type="molecule type" value="Genomic_DNA"/>
</dbReference>
<evidence type="ECO:0000313" key="2">
    <source>
        <dbReference type="EMBL" id="ASN69996.1"/>
    </source>
</evidence>
<organism evidence="1">
    <name type="scientific">uncultured Caudovirales phage</name>
    <dbReference type="NCBI Taxonomy" id="2100421"/>
    <lineage>
        <taxon>Viruses</taxon>
        <taxon>Duplodnaviria</taxon>
        <taxon>Heunggongvirae</taxon>
        <taxon>Uroviricota</taxon>
        <taxon>Caudoviricetes</taxon>
        <taxon>Peduoviridae</taxon>
        <taxon>Maltschvirus</taxon>
        <taxon>Maltschvirus maltsch</taxon>
    </lineage>
</organism>
<dbReference type="EMBL" id="MF417899">
    <property type="protein sequence ID" value="ASN69993.1"/>
    <property type="molecule type" value="Genomic_DNA"/>
</dbReference>
<gene>
    <name evidence="3" type="ORF">10F5_44</name>
    <name evidence="1" type="ORF">7S8_65</name>
    <name evidence="2" type="ORF">8AX1_2</name>
</gene>
<accession>A0A2H4J7L5</accession>
<sequence>MHRKDITISIHIELIEPIERIELYYEFNANTLYNIRIGKLDSIFRCGAVVQWICDPTLYS</sequence>
<name>A0A2H4J7L5_9CAUD</name>
<evidence type="ECO:0000313" key="3">
    <source>
        <dbReference type="EMBL" id="ASN71241.1"/>
    </source>
</evidence>
<protein>
    <submittedName>
        <fullName evidence="1">Uncharacterized protein</fullName>
    </submittedName>
</protein>
<proteinExistence type="predicted"/>
<reference evidence="1" key="1">
    <citation type="submission" date="2017-06" db="EMBL/GenBank/DDBJ databases">
        <title>Novel phages from South African skin metaviromes.</title>
        <authorList>
            <person name="van Zyl L.J."/>
            <person name="Abrahams Y."/>
            <person name="Stander E.A."/>
            <person name="Kirby B.M."/>
            <person name="Clavaud C."/>
            <person name="Farcet C."/>
            <person name="Breton L."/>
            <person name="Trindade M.I."/>
        </authorList>
    </citation>
    <scope>NUCLEOTIDE SEQUENCE</scope>
</reference>
<evidence type="ECO:0000313" key="1">
    <source>
        <dbReference type="EMBL" id="ASN69993.1"/>
    </source>
</evidence>